<evidence type="ECO:0000256" key="8">
    <source>
        <dbReference type="ARBA" id="ARBA00022989"/>
    </source>
</evidence>
<keyword evidence="8 13" id="KW-1133">Transmembrane helix</keyword>
<protein>
    <recommendedName>
        <fullName evidence="12">ATP synthase complex subunit 8</fullName>
    </recommendedName>
</protein>
<evidence type="ECO:0000256" key="1">
    <source>
        <dbReference type="ARBA" id="ARBA00004304"/>
    </source>
</evidence>
<evidence type="ECO:0000256" key="7">
    <source>
        <dbReference type="ARBA" id="ARBA00022781"/>
    </source>
</evidence>
<evidence type="ECO:0000256" key="13">
    <source>
        <dbReference type="SAM" id="Phobius"/>
    </source>
</evidence>
<dbReference type="Pfam" id="PF00895">
    <property type="entry name" value="ATP-synt_8"/>
    <property type="match status" value="1"/>
</dbReference>
<dbReference type="GO" id="GO:0015078">
    <property type="term" value="F:proton transmembrane transporter activity"/>
    <property type="evidence" value="ECO:0007669"/>
    <property type="project" value="InterPro"/>
</dbReference>
<keyword evidence="9 12" id="KW-0406">Ion transport</keyword>
<evidence type="ECO:0000256" key="4">
    <source>
        <dbReference type="ARBA" id="ARBA00022448"/>
    </source>
</evidence>
<keyword evidence="4 12" id="KW-0813">Transport</keyword>
<evidence type="ECO:0000256" key="5">
    <source>
        <dbReference type="ARBA" id="ARBA00022547"/>
    </source>
</evidence>
<geneLocation type="mitochondrion" evidence="14"/>
<evidence type="ECO:0000256" key="6">
    <source>
        <dbReference type="ARBA" id="ARBA00022692"/>
    </source>
</evidence>
<evidence type="ECO:0000313" key="14">
    <source>
        <dbReference type="EMBL" id="QLY89654.1"/>
    </source>
</evidence>
<evidence type="ECO:0000256" key="2">
    <source>
        <dbReference type="ARBA" id="ARBA00008892"/>
    </source>
</evidence>
<gene>
    <name evidence="14" type="primary">atp8</name>
</gene>
<keyword evidence="5 12" id="KW-0138">CF(0)</keyword>
<comment type="similarity">
    <text evidence="2 12">Belongs to the ATPase protein 8 family.</text>
</comment>
<evidence type="ECO:0000256" key="3">
    <source>
        <dbReference type="ARBA" id="ARBA00011291"/>
    </source>
</evidence>
<dbReference type="GO" id="GO:0015986">
    <property type="term" value="P:proton motive force-driven ATP synthesis"/>
    <property type="evidence" value="ECO:0007669"/>
    <property type="project" value="InterPro"/>
</dbReference>
<reference evidence="14" key="1">
    <citation type="submission" date="2020-06" db="EMBL/GenBank/DDBJ databases">
        <title>DNAmark Project.</title>
        <authorList>
            <person name="Leerhoei F."/>
        </authorList>
    </citation>
    <scope>NUCLEOTIDE SEQUENCE</scope>
    <source>
        <strain evidence="14">DM543</strain>
    </source>
</reference>
<accession>A0A7D6W3V5</accession>
<evidence type="ECO:0000256" key="9">
    <source>
        <dbReference type="ARBA" id="ARBA00023065"/>
    </source>
</evidence>
<keyword evidence="11 13" id="KW-0472">Membrane</keyword>
<sequence length="52" mass="6456">MPQMNPMNWIMLFIYFLLIIKLFNLTIYFMTIKKTSSTNLNKIPQTHFNWKW</sequence>
<feature type="transmembrane region" description="Helical" evidence="13">
    <location>
        <begin position="12"/>
        <end position="32"/>
    </location>
</feature>
<keyword evidence="6 12" id="KW-0812">Transmembrane</keyword>
<name>A0A7D6W3V5_9NEOP</name>
<comment type="subunit">
    <text evidence="3">F-type ATPases have 2 components, CF(1) - the catalytic core - and CF(0) - the membrane proton channel.</text>
</comment>
<dbReference type="EMBL" id="MT584157">
    <property type="protein sequence ID" value="QLY89654.1"/>
    <property type="molecule type" value="Genomic_DNA"/>
</dbReference>
<organism evidence="14">
    <name type="scientific">Lype reducta</name>
    <dbReference type="NCBI Taxonomy" id="1271732"/>
    <lineage>
        <taxon>Eukaryota</taxon>
        <taxon>Metazoa</taxon>
        <taxon>Ecdysozoa</taxon>
        <taxon>Arthropoda</taxon>
        <taxon>Hexapoda</taxon>
        <taxon>Insecta</taxon>
        <taxon>Pterygota</taxon>
        <taxon>Neoptera</taxon>
        <taxon>Endopterygota</taxon>
        <taxon>Trichoptera</taxon>
        <taxon>Annulipalpia</taxon>
        <taxon>Psychomyioidea</taxon>
        <taxon>Psychomyiidae</taxon>
        <taxon>Psychomyiinae</taxon>
        <taxon>Lype</taxon>
    </lineage>
</organism>
<dbReference type="GO" id="GO:0031966">
    <property type="term" value="C:mitochondrial membrane"/>
    <property type="evidence" value="ECO:0007669"/>
    <property type="project" value="UniProtKB-SubCell"/>
</dbReference>
<comment type="subcellular location">
    <subcellularLocation>
        <location evidence="1 12">Mitochondrion membrane</location>
        <topology evidence="1 12">Single-pass membrane protein</topology>
    </subcellularLocation>
</comment>
<evidence type="ECO:0000256" key="10">
    <source>
        <dbReference type="ARBA" id="ARBA00023128"/>
    </source>
</evidence>
<proteinExistence type="inferred from homology"/>
<dbReference type="AlphaFoldDB" id="A0A7D6W3V5"/>
<evidence type="ECO:0000256" key="11">
    <source>
        <dbReference type="ARBA" id="ARBA00023136"/>
    </source>
</evidence>
<evidence type="ECO:0000256" key="12">
    <source>
        <dbReference type="RuleBase" id="RU003661"/>
    </source>
</evidence>
<dbReference type="GO" id="GO:0045259">
    <property type="term" value="C:proton-transporting ATP synthase complex"/>
    <property type="evidence" value="ECO:0007669"/>
    <property type="project" value="UniProtKB-KW"/>
</dbReference>
<keyword evidence="7 12" id="KW-0375">Hydrogen ion transport</keyword>
<keyword evidence="10 12" id="KW-0496">Mitochondrion</keyword>
<dbReference type="InterPro" id="IPR001421">
    <property type="entry name" value="ATP8_metazoa"/>
</dbReference>